<dbReference type="Proteomes" id="UP000701698">
    <property type="component" value="Unassembled WGS sequence"/>
</dbReference>
<dbReference type="EMBL" id="JAGQKX010000019">
    <property type="protein sequence ID" value="MCA9389998.1"/>
    <property type="molecule type" value="Genomic_DNA"/>
</dbReference>
<sequence>MNTTTTFSTIEQLKLQLHISESELETLLRKGVSIDHLALIKKHFENKLGEVAEVIYADHEHVTPTESIILLGSLIDLFVAVKGDVEEFNVVLDVIQTQLQKKHLMPGTEEFDEDLGGVQMIGEISALSGELTASYEDGKSIHTAFA</sequence>
<evidence type="ECO:0000313" key="2">
    <source>
        <dbReference type="Proteomes" id="UP000701698"/>
    </source>
</evidence>
<proteinExistence type="predicted"/>
<dbReference type="AlphaFoldDB" id="A0A955RPX8"/>
<comment type="caution">
    <text evidence="1">The sequence shown here is derived from an EMBL/GenBank/DDBJ whole genome shotgun (WGS) entry which is preliminary data.</text>
</comment>
<organism evidence="1 2">
    <name type="scientific">candidate division WWE3 bacterium</name>
    <dbReference type="NCBI Taxonomy" id="2053526"/>
    <lineage>
        <taxon>Bacteria</taxon>
        <taxon>Katanobacteria</taxon>
    </lineage>
</organism>
<accession>A0A955RPX8</accession>
<name>A0A955RPX8_UNCKA</name>
<evidence type="ECO:0000313" key="1">
    <source>
        <dbReference type="EMBL" id="MCA9389998.1"/>
    </source>
</evidence>
<gene>
    <name evidence="1" type="ORF">KC571_01230</name>
</gene>
<reference evidence="1" key="1">
    <citation type="submission" date="2020-04" db="EMBL/GenBank/DDBJ databases">
        <authorList>
            <person name="Zhang T."/>
        </authorList>
    </citation>
    <scope>NUCLEOTIDE SEQUENCE</scope>
    <source>
        <strain evidence="1">HKST-UBA01</strain>
    </source>
</reference>
<protein>
    <submittedName>
        <fullName evidence="1">Uncharacterized protein</fullName>
    </submittedName>
</protein>
<reference evidence="1" key="2">
    <citation type="journal article" date="2021" name="Microbiome">
        <title>Successional dynamics and alternative stable states in a saline activated sludge microbial community over 9 years.</title>
        <authorList>
            <person name="Wang Y."/>
            <person name="Ye J."/>
            <person name="Ju F."/>
            <person name="Liu L."/>
            <person name="Boyd J.A."/>
            <person name="Deng Y."/>
            <person name="Parks D.H."/>
            <person name="Jiang X."/>
            <person name="Yin X."/>
            <person name="Woodcroft B.J."/>
            <person name="Tyson G.W."/>
            <person name="Hugenholtz P."/>
            <person name="Polz M.F."/>
            <person name="Zhang T."/>
        </authorList>
    </citation>
    <scope>NUCLEOTIDE SEQUENCE</scope>
    <source>
        <strain evidence="1">HKST-UBA01</strain>
    </source>
</reference>